<reference evidence="2 3" key="1">
    <citation type="submission" date="2019-03" db="EMBL/GenBank/DDBJ databases">
        <title>Genomic Encyclopedia of Type Strains, Phase IV (KMG-IV): sequencing the most valuable type-strain genomes for metagenomic binning, comparative biology and taxonomic classification.</title>
        <authorList>
            <person name="Goeker M."/>
        </authorList>
    </citation>
    <scope>NUCLEOTIDE SEQUENCE [LARGE SCALE GENOMIC DNA]</scope>
    <source>
        <strain evidence="2 3">DSM 45934</strain>
    </source>
</reference>
<dbReference type="PROSITE" id="PS51186">
    <property type="entry name" value="GNAT"/>
    <property type="match status" value="1"/>
</dbReference>
<dbReference type="PANTHER" id="PTHR47237">
    <property type="entry name" value="SLL0310 PROTEIN"/>
    <property type="match status" value="1"/>
</dbReference>
<dbReference type="InterPro" id="IPR052729">
    <property type="entry name" value="Acyl/Acetyltrans_Enzymes"/>
</dbReference>
<dbReference type="Pfam" id="PF18014">
    <property type="entry name" value="Acetyltransf_18"/>
    <property type="match status" value="1"/>
</dbReference>
<sequence>MDVPVRRLDVGELGNCVELAESRDWTPEQRKWRMLFHVGEVYGIDDPAGGLAGMVTLTRFGTEVAGIGMMVVSPRHGRRGLGTRLMTHALREAKTASVWLTATDFGRPLYEKLGFRAVSKSTQYFARFTEQSVTASRPVSTEDFAAVVELDEHVFGAPRTDLLRYLTGIADDFRVVDGPDGPVGYGVAWLGAGTTQIGPVVAADQDMALTLIAELAGGIDGYVRLDIDHWHPDMLAWAEEHRMDEGMTTTVMVAGDPLPGDRKRLFSPVAVAIG</sequence>
<organism evidence="2 3">
    <name type="scientific">Actinocrispum wychmicini</name>
    <dbReference type="NCBI Taxonomy" id="1213861"/>
    <lineage>
        <taxon>Bacteria</taxon>
        <taxon>Bacillati</taxon>
        <taxon>Actinomycetota</taxon>
        <taxon>Actinomycetes</taxon>
        <taxon>Pseudonocardiales</taxon>
        <taxon>Pseudonocardiaceae</taxon>
        <taxon>Actinocrispum</taxon>
    </lineage>
</organism>
<dbReference type="Proteomes" id="UP000295680">
    <property type="component" value="Unassembled WGS sequence"/>
</dbReference>
<dbReference type="GO" id="GO:0016747">
    <property type="term" value="F:acyltransferase activity, transferring groups other than amino-acyl groups"/>
    <property type="evidence" value="ECO:0007669"/>
    <property type="project" value="InterPro"/>
</dbReference>
<accession>A0A4R2J252</accession>
<dbReference type="InterPro" id="IPR016181">
    <property type="entry name" value="Acyl_CoA_acyltransferase"/>
</dbReference>
<name>A0A4R2J252_9PSEU</name>
<dbReference type="AlphaFoldDB" id="A0A4R2J252"/>
<dbReference type="Gene3D" id="3.40.630.30">
    <property type="match status" value="1"/>
</dbReference>
<dbReference type="RefSeq" id="WP_165960935.1">
    <property type="nucleotide sequence ID" value="NZ_SLWS01000013.1"/>
</dbReference>
<dbReference type="SUPFAM" id="SSF55729">
    <property type="entry name" value="Acyl-CoA N-acyltransferases (Nat)"/>
    <property type="match status" value="1"/>
</dbReference>
<dbReference type="EMBL" id="SLWS01000013">
    <property type="protein sequence ID" value="TCO50908.1"/>
    <property type="molecule type" value="Genomic_DNA"/>
</dbReference>
<dbReference type="CDD" id="cd04301">
    <property type="entry name" value="NAT_SF"/>
    <property type="match status" value="1"/>
</dbReference>
<dbReference type="Gene3D" id="3.40.630.90">
    <property type="match status" value="1"/>
</dbReference>
<evidence type="ECO:0000313" key="2">
    <source>
        <dbReference type="EMBL" id="TCO50908.1"/>
    </source>
</evidence>
<gene>
    <name evidence="2" type="ORF">EV192_113291</name>
</gene>
<dbReference type="Pfam" id="PF00583">
    <property type="entry name" value="Acetyltransf_1"/>
    <property type="match status" value="1"/>
</dbReference>
<dbReference type="PANTHER" id="PTHR47237:SF2">
    <property type="entry name" value="BLL4206 PROTEIN"/>
    <property type="match status" value="1"/>
</dbReference>
<evidence type="ECO:0000259" key="1">
    <source>
        <dbReference type="PROSITE" id="PS51186"/>
    </source>
</evidence>
<proteinExistence type="predicted"/>
<dbReference type="InterPro" id="IPR041496">
    <property type="entry name" value="YitH/HolE_GNAT"/>
</dbReference>
<keyword evidence="2" id="KW-0808">Transferase</keyword>
<dbReference type="InterPro" id="IPR000182">
    <property type="entry name" value="GNAT_dom"/>
</dbReference>
<feature type="domain" description="N-acetyltransferase" evidence="1">
    <location>
        <begin position="3"/>
        <end position="140"/>
    </location>
</feature>
<comment type="caution">
    <text evidence="2">The sequence shown here is derived from an EMBL/GenBank/DDBJ whole genome shotgun (WGS) entry which is preliminary data.</text>
</comment>
<evidence type="ECO:0000313" key="3">
    <source>
        <dbReference type="Proteomes" id="UP000295680"/>
    </source>
</evidence>
<protein>
    <submittedName>
        <fullName evidence="2">Acetyltransferase (GNAT) family protein</fullName>
    </submittedName>
</protein>
<keyword evidence="3" id="KW-1185">Reference proteome</keyword>